<dbReference type="Gene3D" id="1.20.120.890">
    <property type="entry name" value="tRNA(Met) cytidine acetyltransferase, tail domain"/>
    <property type="match status" value="1"/>
</dbReference>
<dbReference type="Pfam" id="PF13718">
    <property type="entry name" value="GNAT_acetyltr_2"/>
    <property type="match status" value="2"/>
</dbReference>
<comment type="caution">
    <text evidence="11">The sequence shown here is derived from an EMBL/GenBank/DDBJ whole genome shotgun (WGS) entry which is preliminary data.</text>
</comment>
<keyword evidence="8 9" id="KW-0012">Acyltransferase</keyword>
<dbReference type="SUPFAM" id="SSF55729">
    <property type="entry name" value="Acyl-CoA N-acyltransferases (Nat)"/>
    <property type="match status" value="1"/>
</dbReference>
<dbReference type="FunFam" id="3.40.630.30:FF:000054">
    <property type="entry name" value="tRNA(Met) cytidine acetyltransferase TmcA"/>
    <property type="match status" value="1"/>
</dbReference>
<keyword evidence="1 9" id="KW-0963">Cytoplasm</keyword>
<dbReference type="EC" id="2.3.1.193" evidence="9"/>
<keyword evidence="4 9" id="KW-0819">tRNA processing</keyword>
<dbReference type="EMBL" id="QKOX01000010">
    <property type="protein sequence ID" value="RWT22883.1"/>
    <property type="molecule type" value="Genomic_DNA"/>
</dbReference>
<dbReference type="GO" id="GO:1904812">
    <property type="term" value="P:rRNA acetylation involved in maturation of SSU-rRNA"/>
    <property type="evidence" value="ECO:0007669"/>
    <property type="project" value="TreeGrafter"/>
</dbReference>
<dbReference type="PROSITE" id="PS51186">
    <property type="entry name" value="GNAT"/>
    <property type="match status" value="1"/>
</dbReference>
<dbReference type="GO" id="GO:0000049">
    <property type="term" value="F:tRNA binding"/>
    <property type="evidence" value="ECO:0007669"/>
    <property type="project" value="UniProtKB-UniRule"/>
</dbReference>
<keyword evidence="3 9" id="KW-0808">Transferase</keyword>
<accession>A0A443VND1</accession>
<dbReference type="InterPro" id="IPR013562">
    <property type="entry name" value="TmcA/NAT10_N"/>
</dbReference>
<dbReference type="RefSeq" id="WP_128319755.1">
    <property type="nucleotide sequence ID" value="NZ_JAUBKS010000011.1"/>
</dbReference>
<dbReference type="Gene3D" id="3.40.630.30">
    <property type="match status" value="1"/>
</dbReference>
<evidence type="ECO:0000256" key="9">
    <source>
        <dbReference type="HAMAP-Rule" id="MF_01886"/>
    </source>
</evidence>
<dbReference type="FunFam" id="3.40.50.300:FF:001011">
    <property type="entry name" value="tRNA(Met) cytidine acetyltransferase TmcA"/>
    <property type="match status" value="1"/>
</dbReference>
<dbReference type="Pfam" id="PF17176">
    <property type="entry name" value="tRNA_bind_3"/>
    <property type="match status" value="1"/>
</dbReference>
<keyword evidence="7 9" id="KW-0694">RNA-binding</keyword>
<dbReference type="PANTHER" id="PTHR10925">
    <property type="entry name" value="N-ACETYLTRANSFERASE 10"/>
    <property type="match status" value="1"/>
</dbReference>
<sequence length="666" mass="73102">MDELLNLTARMAQQGIRRLLVLSGDDAWCLQQALLLRKRLAGDGLWVGPQPMEEPCISPQALKSLLGREYHHAFFDARSGFDAAAFAALSGTLKAGSWLILLTPSFTCWPSQPDADSLRWSDASEPIPTPHFVHRFCQRVCANPEAIVWRQNEPLMLPEEVPRPHWYPADGHPQAEQAAILASLSTLPAGIAAVTAERGRGKSALAGMLIRQLAGDAIVTAPARGATEVMATFAGDGFRFMAPDALLAGDIRASWLIVDEAAAIPGPLLRQLVTRFPRTLLTTTVQGYEGTGRGFLLKFCASFPHLRQFSLLDPIRWAPGCPLEALVSELLLFGDETFTQSPAGEVTFEAVSQDSWQQQDGLAEAMYQLLSGAHYRTSPLDLRRMMDAPGQHFTCARTNNGVAAAVWRVEEGGLDPALSRAVWAGFRRPRGNLVAQSLAAHGGSPLAATLLGQRITRIAVHPTRQREGLGQALVARTVAQSHGLDYLSVSFGYTPELGRFWQRCGFTLVRLGTHREASSGCYTAMALYPLTPAGHELVLRESQRLARDEFWLWEWREALFPRPMAPAAMLTDDDWLDVAGFAFAHRPLLAVVGSLNRLLFHCGLPLPALRARLQRQDEAEICAGLRLSGRKALLARLREEAGLALLNLDASRAERLRQQVGELQFF</sequence>
<feature type="domain" description="N-acetyltransferase" evidence="10">
    <location>
        <begin position="391"/>
        <end position="528"/>
    </location>
</feature>
<dbReference type="InterPro" id="IPR032672">
    <property type="entry name" value="TmcA/NAT10/Kre33"/>
</dbReference>
<evidence type="ECO:0000256" key="6">
    <source>
        <dbReference type="ARBA" id="ARBA00022840"/>
    </source>
</evidence>
<comment type="subcellular location">
    <subcellularLocation>
        <location evidence="9">Cytoplasm</location>
    </subcellularLocation>
</comment>
<dbReference type="InterPro" id="IPR007807">
    <property type="entry name" value="TcmA/NAT10_helicase"/>
</dbReference>
<dbReference type="PANTHER" id="PTHR10925:SF5">
    <property type="entry name" value="RNA CYTIDINE ACETYLTRANSFERASE"/>
    <property type="match status" value="1"/>
</dbReference>
<keyword evidence="5 9" id="KW-0547">Nucleotide-binding</keyword>
<evidence type="ECO:0000313" key="12">
    <source>
        <dbReference type="Proteomes" id="UP000288843"/>
    </source>
</evidence>
<dbReference type="GO" id="GO:0051391">
    <property type="term" value="P:tRNA acetylation"/>
    <property type="evidence" value="ECO:0007669"/>
    <property type="project" value="UniProtKB-UniRule"/>
</dbReference>
<feature type="binding site" evidence="9">
    <location>
        <position position="503"/>
    </location>
    <ligand>
        <name>acetyl-CoA</name>
        <dbReference type="ChEBI" id="CHEBI:57288"/>
    </ligand>
</feature>
<comment type="catalytic activity">
    <reaction evidence="9">
        <text>cytidine(34) in elongator tRNA(Met) + acetyl-CoA + ATP + H2O = N(4)-acetylcytidine(34) in elongator tRNA(Met) + ADP + phosphate + CoA + H(+)</text>
        <dbReference type="Rhea" id="RHEA:43788"/>
        <dbReference type="Rhea" id="RHEA-COMP:10693"/>
        <dbReference type="Rhea" id="RHEA-COMP:10694"/>
        <dbReference type="ChEBI" id="CHEBI:15377"/>
        <dbReference type="ChEBI" id="CHEBI:15378"/>
        <dbReference type="ChEBI" id="CHEBI:30616"/>
        <dbReference type="ChEBI" id="CHEBI:43474"/>
        <dbReference type="ChEBI" id="CHEBI:57287"/>
        <dbReference type="ChEBI" id="CHEBI:57288"/>
        <dbReference type="ChEBI" id="CHEBI:74900"/>
        <dbReference type="ChEBI" id="CHEBI:82748"/>
        <dbReference type="ChEBI" id="CHEBI:456216"/>
        <dbReference type="EC" id="2.3.1.193"/>
    </reaction>
</comment>
<evidence type="ECO:0000256" key="7">
    <source>
        <dbReference type="ARBA" id="ARBA00022884"/>
    </source>
</evidence>
<gene>
    <name evidence="9" type="primary">tmcA</name>
    <name evidence="11" type="ORF">DN603_11835</name>
</gene>
<evidence type="ECO:0000259" key="10">
    <source>
        <dbReference type="PROSITE" id="PS51186"/>
    </source>
</evidence>
<protein>
    <recommendedName>
        <fullName evidence="9">tRNA(Met) cytidine acetyltransferase TmcA</fullName>
        <ecNumber evidence="9">2.3.1.193</ecNumber>
    </recommendedName>
</protein>
<evidence type="ECO:0000313" key="11">
    <source>
        <dbReference type="EMBL" id="RWT22883.1"/>
    </source>
</evidence>
<dbReference type="Pfam" id="PF05127">
    <property type="entry name" value="NAT10_TcmA_helicase"/>
    <property type="match status" value="1"/>
</dbReference>
<dbReference type="GO" id="GO:1990883">
    <property type="term" value="F:18S rRNA cytidine N-acetyltransferase activity"/>
    <property type="evidence" value="ECO:0007669"/>
    <property type="project" value="TreeGrafter"/>
</dbReference>
<reference evidence="11 12" key="1">
    <citation type="submission" date="2018-06" db="EMBL/GenBank/DDBJ databases">
        <title>Carbapenemase-producing Enterobacteriaceae present in wastewater treatment plant effluent and nearby surface waters in the US.</title>
        <authorList>
            <person name="Mathys D.A."/>
            <person name="Mollenkopf D.F."/>
            <person name="Feicht S.M."/>
            <person name="Adams R.J."/>
            <person name="Albers A.L."/>
            <person name="Stuever D.M."/>
            <person name="Daniels J.B."/>
            <person name="Wittum T.E."/>
        </authorList>
    </citation>
    <scope>NUCLEOTIDE SEQUENCE [LARGE SCALE GENOMIC DNA]</scope>
    <source>
        <strain evidence="11 12">GEO_47_Down_B</strain>
    </source>
</reference>
<dbReference type="InterPro" id="IPR016181">
    <property type="entry name" value="Acyl_CoA_acyltransferase"/>
</dbReference>
<evidence type="ECO:0000256" key="5">
    <source>
        <dbReference type="ARBA" id="ARBA00022741"/>
    </source>
</evidence>
<keyword evidence="6 9" id="KW-0067">ATP-binding</keyword>
<dbReference type="InterPro" id="IPR000182">
    <property type="entry name" value="GNAT_dom"/>
</dbReference>
<dbReference type="GO" id="GO:0002101">
    <property type="term" value="P:tRNA wobble cytosine modification"/>
    <property type="evidence" value="ECO:0007669"/>
    <property type="project" value="UniProtKB-UniRule"/>
</dbReference>
<feature type="binding site" evidence="9">
    <location>
        <position position="496"/>
    </location>
    <ligand>
        <name>acetyl-CoA</name>
        <dbReference type="ChEBI" id="CHEBI:57288"/>
    </ligand>
</feature>
<evidence type="ECO:0000256" key="2">
    <source>
        <dbReference type="ARBA" id="ARBA00022555"/>
    </source>
</evidence>
<feature type="binding site" evidence="9">
    <location>
        <position position="316"/>
    </location>
    <ligand>
        <name>ATP</name>
        <dbReference type="ChEBI" id="CHEBI:30616"/>
    </ligand>
</feature>
<evidence type="ECO:0000256" key="3">
    <source>
        <dbReference type="ARBA" id="ARBA00022679"/>
    </source>
</evidence>
<evidence type="ECO:0000256" key="8">
    <source>
        <dbReference type="ARBA" id="ARBA00023315"/>
    </source>
</evidence>
<dbReference type="GO" id="GO:0005524">
    <property type="term" value="F:ATP binding"/>
    <property type="evidence" value="ECO:0007669"/>
    <property type="project" value="UniProtKB-UniRule"/>
</dbReference>
<dbReference type="InterPro" id="IPR033442">
    <property type="entry name" value="TmcA_tRNA_bind"/>
</dbReference>
<evidence type="ECO:0000256" key="4">
    <source>
        <dbReference type="ARBA" id="ARBA00022694"/>
    </source>
</evidence>
<dbReference type="GO" id="GO:0051392">
    <property type="term" value="F:tRNA cytidine N4-acetyltransferase activity"/>
    <property type="evidence" value="ECO:0007669"/>
    <property type="project" value="UniProtKB-UniRule"/>
</dbReference>
<dbReference type="AlphaFoldDB" id="A0A443VND1"/>
<dbReference type="HAMAP" id="MF_01886">
    <property type="entry name" value="tRNA_acetyltr_TmcA"/>
    <property type="match status" value="1"/>
</dbReference>
<comment type="similarity">
    <text evidence="9">Belongs to the TmcA family.</text>
</comment>
<name>A0A443VND1_RAOPL</name>
<dbReference type="InterPro" id="IPR024914">
    <property type="entry name" value="tRNA_acetyltr_TmcA"/>
</dbReference>
<dbReference type="InterPro" id="IPR038321">
    <property type="entry name" value="TmcA_C_sf"/>
</dbReference>
<proteinExistence type="inferred from homology"/>
<comment type="function">
    <text evidence="9">Catalyzes the formation of N(4)-acetylcytidine (ac(4)C) at the wobble position of tRNA(Met), by using acetyl-CoA as an acetyl donor and ATP (or GTP).</text>
</comment>
<dbReference type="FunFam" id="3.40.50.11040:FF:000003">
    <property type="entry name" value="tRNA(Met) cytidine acetyltransferase TmcA"/>
    <property type="match status" value="1"/>
</dbReference>
<dbReference type="GO" id="GO:0005737">
    <property type="term" value="C:cytoplasm"/>
    <property type="evidence" value="ECO:0007669"/>
    <property type="project" value="UniProtKB-SubCell"/>
</dbReference>
<dbReference type="Proteomes" id="UP000288843">
    <property type="component" value="Unassembled WGS sequence"/>
</dbReference>
<dbReference type="Gene3D" id="3.40.50.300">
    <property type="entry name" value="P-loop containing nucleotide triphosphate hydrolases"/>
    <property type="match status" value="1"/>
</dbReference>
<dbReference type="InterPro" id="IPR027417">
    <property type="entry name" value="P-loop_NTPase"/>
</dbReference>
<evidence type="ECO:0000256" key="1">
    <source>
        <dbReference type="ARBA" id="ARBA00022490"/>
    </source>
</evidence>
<dbReference type="SUPFAM" id="SSF52540">
    <property type="entry name" value="P-loop containing nucleoside triphosphate hydrolases"/>
    <property type="match status" value="1"/>
</dbReference>
<comment type="caution">
    <text evidence="9">Lacks conserved residue(s) required for the propagation of feature annotation.</text>
</comment>
<dbReference type="Gene3D" id="3.40.50.11040">
    <property type="match status" value="1"/>
</dbReference>
<feature type="binding site" evidence="9">
    <location>
        <begin position="458"/>
        <end position="460"/>
    </location>
    <ligand>
        <name>acetyl-CoA</name>
        <dbReference type="ChEBI" id="CHEBI:57288"/>
    </ligand>
</feature>
<dbReference type="Pfam" id="PF08351">
    <property type="entry name" value="TmcA_N"/>
    <property type="match status" value="1"/>
</dbReference>
<organism evidence="11 12">
    <name type="scientific">Raoultella planticola</name>
    <name type="common">Klebsiella planticola</name>
    <dbReference type="NCBI Taxonomy" id="575"/>
    <lineage>
        <taxon>Bacteria</taxon>
        <taxon>Pseudomonadati</taxon>
        <taxon>Pseudomonadota</taxon>
        <taxon>Gammaproteobacteria</taxon>
        <taxon>Enterobacterales</taxon>
        <taxon>Enterobacteriaceae</taxon>
        <taxon>Klebsiella/Raoultella group</taxon>
        <taxon>Raoultella</taxon>
    </lineage>
</organism>
<keyword evidence="2 9" id="KW-0820">tRNA-binding</keyword>
<feature type="binding site" evidence="9">
    <location>
        <position position="177"/>
    </location>
    <ligand>
        <name>ATP</name>
        <dbReference type="ChEBI" id="CHEBI:30616"/>
    </ligand>
</feature>